<reference evidence="9" key="1">
    <citation type="submission" date="2018-05" db="EMBL/GenBank/DDBJ databases">
        <authorList>
            <person name="Lanie J.A."/>
            <person name="Ng W.-L."/>
            <person name="Kazmierczak K.M."/>
            <person name="Andrzejewski T.M."/>
            <person name="Davidsen T.M."/>
            <person name="Wayne K.J."/>
            <person name="Tettelin H."/>
            <person name="Glass J.I."/>
            <person name="Rusch D."/>
            <person name="Podicherti R."/>
            <person name="Tsui H.-C.T."/>
            <person name="Winkler M.E."/>
        </authorList>
    </citation>
    <scope>NUCLEOTIDE SEQUENCE</scope>
</reference>
<evidence type="ECO:0000256" key="2">
    <source>
        <dbReference type="ARBA" id="ARBA00022448"/>
    </source>
</evidence>
<dbReference type="InterPro" id="IPR013130">
    <property type="entry name" value="Fe3_Rdtase_TM_dom"/>
</dbReference>
<gene>
    <name evidence="9" type="ORF">METZ01_LOCUS38717</name>
</gene>
<dbReference type="InterPro" id="IPR022837">
    <property type="entry name" value="MsrQ-like"/>
</dbReference>
<dbReference type="GO" id="GO:0010181">
    <property type="term" value="F:FMN binding"/>
    <property type="evidence" value="ECO:0007669"/>
    <property type="project" value="TreeGrafter"/>
</dbReference>
<accession>A0A381R8L3</accession>
<dbReference type="AlphaFoldDB" id="A0A381R8L3"/>
<keyword evidence="4 7" id="KW-1133">Transmembrane helix</keyword>
<feature type="transmembrane region" description="Helical" evidence="7">
    <location>
        <begin position="135"/>
        <end position="152"/>
    </location>
</feature>
<evidence type="ECO:0000256" key="7">
    <source>
        <dbReference type="SAM" id="Phobius"/>
    </source>
</evidence>
<evidence type="ECO:0000313" key="9">
    <source>
        <dbReference type="EMBL" id="SUZ85863.1"/>
    </source>
</evidence>
<keyword evidence="3 7" id="KW-0812">Transmembrane</keyword>
<feature type="transmembrane region" description="Helical" evidence="7">
    <location>
        <begin position="63"/>
        <end position="91"/>
    </location>
</feature>
<comment type="subcellular location">
    <subcellularLocation>
        <location evidence="1">Membrane</location>
        <topology evidence="1">Multi-pass membrane protein</topology>
    </subcellularLocation>
</comment>
<dbReference type="EMBL" id="UINC01001655">
    <property type="protein sequence ID" value="SUZ85863.1"/>
    <property type="molecule type" value="Genomic_DNA"/>
</dbReference>
<feature type="transmembrane region" description="Helical" evidence="7">
    <location>
        <begin position="158"/>
        <end position="175"/>
    </location>
</feature>
<dbReference type="GO" id="GO:0005886">
    <property type="term" value="C:plasma membrane"/>
    <property type="evidence" value="ECO:0007669"/>
    <property type="project" value="TreeGrafter"/>
</dbReference>
<sequence>MLAGWDVAVEIRSPGSVFGADPAEAIVSLLGTWTIRLLLITLSISTVARIFKRPKIVTLRRTVGLWTFVYACVHFTAYFTLLAEFSISAWLEDFSERTYITAGMTALLLLIPLAVTSTRNWQRRLGLHWRKLHTLIYPAAMAALLHVLWAAKASFLDVFIYGLALAILFGERIVVRIRRRAGRGASSH</sequence>
<evidence type="ECO:0000259" key="8">
    <source>
        <dbReference type="Pfam" id="PF01794"/>
    </source>
</evidence>
<dbReference type="PANTHER" id="PTHR36964">
    <property type="entry name" value="PROTEIN-METHIONINE-SULFOXIDE REDUCTASE HEME-BINDING SUBUNIT MSRQ"/>
    <property type="match status" value="1"/>
</dbReference>
<dbReference type="GO" id="GO:0020037">
    <property type="term" value="F:heme binding"/>
    <property type="evidence" value="ECO:0007669"/>
    <property type="project" value="TreeGrafter"/>
</dbReference>
<feature type="transmembrane region" description="Helical" evidence="7">
    <location>
        <begin position="33"/>
        <end position="51"/>
    </location>
</feature>
<protein>
    <recommendedName>
        <fullName evidence="8">Ferric oxidoreductase domain-containing protein</fullName>
    </recommendedName>
</protein>
<proteinExistence type="predicted"/>
<keyword evidence="6 7" id="KW-0472">Membrane</keyword>
<dbReference type="GO" id="GO:0016679">
    <property type="term" value="F:oxidoreductase activity, acting on diphenols and related substances as donors"/>
    <property type="evidence" value="ECO:0007669"/>
    <property type="project" value="TreeGrafter"/>
</dbReference>
<evidence type="ECO:0000256" key="3">
    <source>
        <dbReference type="ARBA" id="ARBA00022692"/>
    </source>
</evidence>
<name>A0A381R8L3_9ZZZZ</name>
<keyword evidence="2" id="KW-0813">Transport</keyword>
<dbReference type="PANTHER" id="PTHR36964:SF1">
    <property type="entry name" value="PROTEIN-METHIONINE-SULFOXIDE REDUCTASE HEME-BINDING SUBUNIT MSRQ"/>
    <property type="match status" value="1"/>
</dbReference>
<organism evidence="9">
    <name type="scientific">marine metagenome</name>
    <dbReference type="NCBI Taxonomy" id="408172"/>
    <lineage>
        <taxon>unclassified sequences</taxon>
        <taxon>metagenomes</taxon>
        <taxon>ecological metagenomes</taxon>
    </lineage>
</organism>
<evidence type="ECO:0000256" key="5">
    <source>
        <dbReference type="ARBA" id="ARBA00023004"/>
    </source>
</evidence>
<keyword evidence="5" id="KW-0408">Iron</keyword>
<feature type="domain" description="Ferric oxidoreductase" evidence="8">
    <location>
        <begin position="31"/>
        <end position="143"/>
    </location>
</feature>
<evidence type="ECO:0000256" key="4">
    <source>
        <dbReference type="ARBA" id="ARBA00022989"/>
    </source>
</evidence>
<feature type="transmembrane region" description="Helical" evidence="7">
    <location>
        <begin position="97"/>
        <end position="115"/>
    </location>
</feature>
<evidence type="ECO:0000256" key="1">
    <source>
        <dbReference type="ARBA" id="ARBA00004141"/>
    </source>
</evidence>
<evidence type="ECO:0000256" key="6">
    <source>
        <dbReference type="ARBA" id="ARBA00023136"/>
    </source>
</evidence>
<dbReference type="Pfam" id="PF01794">
    <property type="entry name" value="Ferric_reduct"/>
    <property type="match status" value="1"/>
</dbReference>